<dbReference type="Proteomes" id="UP000827986">
    <property type="component" value="Unassembled WGS sequence"/>
</dbReference>
<comment type="caution">
    <text evidence="1">The sequence shown here is derived from an EMBL/GenBank/DDBJ whole genome shotgun (WGS) entry which is preliminary data.</text>
</comment>
<reference evidence="1" key="1">
    <citation type="submission" date="2021-09" db="EMBL/GenBank/DDBJ databases">
        <title>The genome of Mauremys mutica provides insights into the evolution of semi-aquatic lifestyle.</title>
        <authorList>
            <person name="Gong S."/>
            <person name="Gao Y."/>
        </authorList>
    </citation>
    <scope>NUCLEOTIDE SEQUENCE</scope>
    <source>
        <strain evidence="1">MM-2020</strain>
        <tissue evidence="1">Muscle</tissue>
    </source>
</reference>
<evidence type="ECO:0000313" key="1">
    <source>
        <dbReference type="EMBL" id="KAH1177886.1"/>
    </source>
</evidence>
<dbReference type="EMBL" id="JAHDVG010000474">
    <property type="protein sequence ID" value="KAH1177886.1"/>
    <property type="molecule type" value="Genomic_DNA"/>
</dbReference>
<proteinExistence type="predicted"/>
<dbReference type="AlphaFoldDB" id="A0A9D4B2G0"/>
<name>A0A9D4B2G0_9SAUR</name>
<evidence type="ECO:0000313" key="2">
    <source>
        <dbReference type="Proteomes" id="UP000827986"/>
    </source>
</evidence>
<protein>
    <submittedName>
        <fullName evidence="1">Uncharacterized protein</fullName>
    </submittedName>
</protein>
<sequence>MLSAGLKDMAQPALSSLCIQVLPSLLRQLYWPHRAPCGPWETEKRVLVWCALVTAPHFPCLQRAPNQGLAARLLQQTPFNAGSAEGVPQSSLAIRYLPPPGTLGSLTQGSLGLPHRPASPLNTCPDPFPRDILIPGWRPELAKSAVNGPSRAVRAAPRLLP</sequence>
<keyword evidence="2" id="KW-1185">Reference proteome</keyword>
<organism evidence="1 2">
    <name type="scientific">Mauremys mutica</name>
    <name type="common">yellowpond turtle</name>
    <dbReference type="NCBI Taxonomy" id="74926"/>
    <lineage>
        <taxon>Eukaryota</taxon>
        <taxon>Metazoa</taxon>
        <taxon>Chordata</taxon>
        <taxon>Craniata</taxon>
        <taxon>Vertebrata</taxon>
        <taxon>Euteleostomi</taxon>
        <taxon>Archelosauria</taxon>
        <taxon>Testudinata</taxon>
        <taxon>Testudines</taxon>
        <taxon>Cryptodira</taxon>
        <taxon>Durocryptodira</taxon>
        <taxon>Testudinoidea</taxon>
        <taxon>Geoemydidae</taxon>
        <taxon>Geoemydinae</taxon>
        <taxon>Mauremys</taxon>
    </lineage>
</organism>
<gene>
    <name evidence="1" type="ORF">KIL84_011588</name>
</gene>
<accession>A0A9D4B2G0</accession>